<evidence type="ECO:0008006" key="4">
    <source>
        <dbReference type="Google" id="ProtNLM"/>
    </source>
</evidence>
<evidence type="ECO:0000313" key="2">
    <source>
        <dbReference type="EMBL" id="GAA2152787.1"/>
    </source>
</evidence>
<keyword evidence="3" id="KW-1185">Reference proteome</keyword>
<gene>
    <name evidence="2" type="ORF">GCM10009727_58740</name>
</gene>
<name>A0ABN3A2T8_9ACTN</name>
<feature type="region of interest" description="Disordered" evidence="1">
    <location>
        <begin position="98"/>
        <end position="118"/>
    </location>
</feature>
<dbReference type="EMBL" id="BAAAMR010000060">
    <property type="protein sequence ID" value="GAA2152787.1"/>
    <property type="molecule type" value="Genomic_DNA"/>
</dbReference>
<comment type="caution">
    <text evidence="2">The sequence shown here is derived from an EMBL/GenBank/DDBJ whole genome shotgun (WGS) entry which is preliminary data.</text>
</comment>
<sequence length="191" mass="19257">MGDRHALDPGVLAEAARWWDGVAGRAAGCGTWSSAIGTPPSSGRKKGTLTGPNPVDRAKKGSKLHVLSDAHGLPLVVGVSAANINEIEGLQVAVHGRPAGPLPARSTPPATGQGPGRQGLRLCRPAALAAHLVGGTALTGAIKKVTPGGTIVVLGCSSGEPGQVSVHDFIGMSAADDRIQRQLAELKTAIE</sequence>
<feature type="compositionally biased region" description="Polar residues" evidence="1">
    <location>
        <begin position="31"/>
        <end position="41"/>
    </location>
</feature>
<dbReference type="RefSeq" id="WP_407061525.1">
    <property type="nucleotide sequence ID" value="NZ_BAAAMR010000060.1"/>
</dbReference>
<organism evidence="2 3">
    <name type="scientific">Actinomadura napierensis</name>
    <dbReference type="NCBI Taxonomy" id="267854"/>
    <lineage>
        <taxon>Bacteria</taxon>
        <taxon>Bacillati</taxon>
        <taxon>Actinomycetota</taxon>
        <taxon>Actinomycetes</taxon>
        <taxon>Streptosporangiales</taxon>
        <taxon>Thermomonosporaceae</taxon>
        <taxon>Actinomadura</taxon>
    </lineage>
</organism>
<evidence type="ECO:0000313" key="3">
    <source>
        <dbReference type="Proteomes" id="UP001501020"/>
    </source>
</evidence>
<feature type="region of interest" description="Disordered" evidence="1">
    <location>
        <begin position="29"/>
        <end position="54"/>
    </location>
</feature>
<accession>A0ABN3A2T8</accession>
<protein>
    <recommendedName>
        <fullName evidence="4">Transposase</fullName>
    </recommendedName>
</protein>
<proteinExistence type="predicted"/>
<dbReference type="Proteomes" id="UP001501020">
    <property type="component" value="Unassembled WGS sequence"/>
</dbReference>
<evidence type="ECO:0000256" key="1">
    <source>
        <dbReference type="SAM" id="MobiDB-lite"/>
    </source>
</evidence>
<reference evidence="2 3" key="1">
    <citation type="journal article" date="2019" name="Int. J. Syst. Evol. Microbiol.">
        <title>The Global Catalogue of Microorganisms (GCM) 10K type strain sequencing project: providing services to taxonomists for standard genome sequencing and annotation.</title>
        <authorList>
            <consortium name="The Broad Institute Genomics Platform"/>
            <consortium name="The Broad Institute Genome Sequencing Center for Infectious Disease"/>
            <person name="Wu L."/>
            <person name="Ma J."/>
        </authorList>
    </citation>
    <scope>NUCLEOTIDE SEQUENCE [LARGE SCALE GENOMIC DNA]</scope>
    <source>
        <strain evidence="2 3">JCM 13850</strain>
    </source>
</reference>